<dbReference type="InterPro" id="IPR011032">
    <property type="entry name" value="GroES-like_sf"/>
</dbReference>
<keyword evidence="2" id="KW-0560">Oxidoreductase</keyword>
<dbReference type="Gene3D" id="3.90.180.10">
    <property type="entry name" value="Medium-chain alcohol dehydrogenases, catalytic domain"/>
    <property type="match status" value="1"/>
</dbReference>
<evidence type="ECO:0000256" key="2">
    <source>
        <dbReference type="ARBA" id="ARBA00023002"/>
    </source>
</evidence>
<dbReference type="EMBL" id="LVLJ01001532">
    <property type="protein sequence ID" value="OAE29080.1"/>
    <property type="molecule type" value="Genomic_DNA"/>
</dbReference>
<feature type="domain" description="Alcohol dehydrogenase-like C-terminal" evidence="3">
    <location>
        <begin position="202"/>
        <end position="294"/>
    </location>
</feature>
<dbReference type="SUPFAM" id="SSF50129">
    <property type="entry name" value="GroES-like"/>
    <property type="match status" value="1"/>
</dbReference>
<reference evidence="5" key="2">
    <citation type="journal article" date="2019" name="Curr. Biol.">
        <title>Chromatin organization in early land plants reveals an ancestral association between H3K27me3, transposons, and constitutive heterochromatin.</title>
        <authorList>
            <person name="Montgomery S.A."/>
            <person name="Tanizawa Y."/>
            <person name="Galik B."/>
            <person name="Wang N."/>
            <person name="Ito T."/>
            <person name="Mochizuki T."/>
            <person name="Akimcheva S."/>
            <person name="Bowman J."/>
            <person name="Cognat V."/>
            <person name="Drouard L."/>
            <person name="Ekker H."/>
            <person name="Houng S."/>
            <person name="Kohchi T."/>
            <person name="Lin S."/>
            <person name="Liu L.D."/>
            <person name="Nakamura Y."/>
            <person name="Valeeva L.R."/>
            <person name="Shakirov E.V."/>
            <person name="Shippen D.E."/>
            <person name="Wei W."/>
            <person name="Yagura M."/>
            <person name="Yamaoka S."/>
            <person name="Yamato K.T."/>
            <person name="Liu C."/>
            <person name="Berger F."/>
        </authorList>
    </citation>
    <scope>NUCLEOTIDE SEQUENCE [LARGE SCALE GENOMIC DNA]</scope>
    <source>
        <strain evidence="5">Tak-1</strain>
    </source>
</reference>
<organism evidence="6 7">
    <name type="scientific">Marchantia polymorpha subsp. ruderalis</name>
    <dbReference type="NCBI Taxonomy" id="1480154"/>
    <lineage>
        <taxon>Eukaryota</taxon>
        <taxon>Viridiplantae</taxon>
        <taxon>Streptophyta</taxon>
        <taxon>Embryophyta</taxon>
        <taxon>Marchantiophyta</taxon>
        <taxon>Marchantiopsida</taxon>
        <taxon>Marchantiidae</taxon>
        <taxon>Marchantiales</taxon>
        <taxon>Marchantiaceae</taxon>
        <taxon>Marchantia</taxon>
    </lineage>
</organism>
<keyword evidence="7" id="KW-1185">Reference proteome</keyword>
<dbReference type="Pfam" id="PF00107">
    <property type="entry name" value="ADH_zinc_N"/>
    <property type="match status" value="1"/>
</dbReference>
<evidence type="ECO:0000313" key="5">
    <source>
        <dbReference type="EMBL" id="BBN16328.1"/>
    </source>
</evidence>
<evidence type="ECO:0000259" key="3">
    <source>
        <dbReference type="Pfam" id="PF00107"/>
    </source>
</evidence>
<dbReference type="AlphaFoldDB" id="A0A176W7N7"/>
<protein>
    <submittedName>
        <fullName evidence="6">Uncharacterized protein</fullName>
    </submittedName>
</protein>
<evidence type="ECO:0000313" key="6">
    <source>
        <dbReference type="EMBL" id="OAE29080.1"/>
    </source>
</evidence>
<dbReference type="Gene3D" id="3.40.50.720">
    <property type="entry name" value="NAD(P)-binding Rossmann-like Domain"/>
    <property type="match status" value="1"/>
</dbReference>
<evidence type="ECO:0000313" key="8">
    <source>
        <dbReference type="Proteomes" id="UP001162541"/>
    </source>
</evidence>
<dbReference type="PANTHER" id="PTHR48106:SF2">
    <property type="entry name" value="ZN2+-BINDING DEHYDROGENASE"/>
    <property type="match status" value="1"/>
</dbReference>
<keyword evidence="1" id="KW-0521">NADP</keyword>
<evidence type="ECO:0000256" key="1">
    <source>
        <dbReference type="ARBA" id="ARBA00022857"/>
    </source>
</evidence>
<accession>A0A176W7N7</accession>
<name>A0A176W7N7_MARPO</name>
<dbReference type="GO" id="GO:0016651">
    <property type="term" value="F:oxidoreductase activity, acting on NAD(P)H"/>
    <property type="evidence" value="ECO:0007669"/>
    <property type="project" value="TreeGrafter"/>
</dbReference>
<evidence type="ECO:0000313" key="7">
    <source>
        <dbReference type="Proteomes" id="UP000077202"/>
    </source>
</evidence>
<dbReference type="GO" id="GO:0070402">
    <property type="term" value="F:NADPH binding"/>
    <property type="evidence" value="ECO:0007669"/>
    <property type="project" value="TreeGrafter"/>
</dbReference>
<dbReference type="InterPro" id="IPR013154">
    <property type="entry name" value="ADH-like_N"/>
</dbReference>
<dbReference type="InterPro" id="IPR013149">
    <property type="entry name" value="ADH-like_C"/>
</dbReference>
<dbReference type="Proteomes" id="UP001162541">
    <property type="component" value="Chromosome 7"/>
</dbReference>
<proteinExistence type="predicted"/>
<reference evidence="8" key="3">
    <citation type="journal article" date="2020" name="Curr. Biol.">
        <title>Chromatin organization in early land plants reveals an ancestral association between H3K27me3, transposons, and constitutive heterochromatin.</title>
        <authorList>
            <person name="Montgomery S.A."/>
            <person name="Tanizawa Y."/>
            <person name="Galik B."/>
            <person name="Wang N."/>
            <person name="Ito T."/>
            <person name="Mochizuki T."/>
            <person name="Akimcheva S."/>
            <person name="Bowman J.L."/>
            <person name="Cognat V."/>
            <person name="Marechal-Drouard L."/>
            <person name="Ekker H."/>
            <person name="Hong S.F."/>
            <person name="Kohchi T."/>
            <person name="Lin S.S."/>
            <person name="Liu L.D."/>
            <person name="Nakamura Y."/>
            <person name="Valeeva L.R."/>
            <person name="Shakirov E.V."/>
            <person name="Shippen D.E."/>
            <person name="Wei W.L."/>
            <person name="Yagura M."/>
            <person name="Yamaoka S."/>
            <person name="Yamato K.T."/>
            <person name="Liu C."/>
            <person name="Berger F."/>
        </authorList>
    </citation>
    <scope>NUCLEOTIDE SEQUENCE [LARGE SCALE GENOMIC DNA]</scope>
    <source>
        <strain evidence="8">Tak-1</strain>
    </source>
</reference>
<reference evidence="6 7" key="1">
    <citation type="submission" date="2016-03" db="EMBL/GenBank/DDBJ databases">
        <title>Mechanisms controlling the formation of the plant cell surface in tip-growing cells are functionally conserved among land plants.</title>
        <authorList>
            <person name="Honkanen S."/>
            <person name="Jones V.A."/>
            <person name="Morieri G."/>
            <person name="Champion C."/>
            <person name="Hetherington A.J."/>
            <person name="Kelly S."/>
            <person name="Saint-Marcoux D."/>
            <person name="Proust H."/>
            <person name="Prescott H."/>
            <person name="Dolan L."/>
        </authorList>
    </citation>
    <scope>NUCLEOTIDE SEQUENCE [LARGE SCALE GENOMIC DNA]</scope>
    <source>
        <strain evidence="7">cv. Tak-1 and cv. Tak-2</strain>
        <tissue evidence="6">Whole gametophyte</tissue>
    </source>
</reference>
<dbReference type="SUPFAM" id="SSF51735">
    <property type="entry name" value="NAD(P)-binding Rossmann-fold domains"/>
    <property type="match status" value="1"/>
</dbReference>
<dbReference type="InterPro" id="IPR036291">
    <property type="entry name" value="NAD(P)-bd_dom_sf"/>
</dbReference>
<evidence type="ECO:0000259" key="4">
    <source>
        <dbReference type="Pfam" id="PF08240"/>
    </source>
</evidence>
<sequence length="393" mass="44000">MDGNRVKNPAVIRFNHSPGEEITNAREVLTGCCVIPKFPRNVGLHLDYVGQLPSVVPRGHVRVRLTTRPIQHVDMKIIRTGGYKELRSRDFVTIGAEGVGFIHEIGEDVKSDLHRNQRVMPVLFWDNLLKKGNGSWQSYVDVAEENVFPLPEVSKESADYVPDEVAAQFVITAWTALGLFHTAVAGIQEGRFLLLSAPSSTIGRHVLGISKSKNINIIAVVRKDEQKSLFKEMGVEHVICANSSKEVFVEQVKKITGEGGAHAAIDGVGAETTMKLGACLRDEGELLIFDNAAGTDSDDHVKISLGDLKRKIQVKWWTLTDYVKIRKGNREETREAMTKLFNETLNLYKEKLLIFPTHEKVFTFDELPEALDVIGEIKNDFHKCKLLLVNHKE</sequence>
<feature type="domain" description="Alcohol dehydrogenase-like N-terminal" evidence="4">
    <location>
        <begin position="59"/>
        <end position="152"/>
    </location>
</feature>
<dbReference type="EMBL" id="AP019872">
    <property type="protein sequence ID" value="BBN16328.1"/>
    <property type="molecule type" value="Genomic_DNA"/>
</dbReference>
<dbReference type="Pfam" id="PF08240">
    <property type="entry name" value="ADH_N"/>
    <property type="match status" value="1"/>
</dbReference>
<dbReference type="PANTHER" id="PTHR48106">
    <property type="entry name" value="QUINONE OXIDOREDUCTASE PIG3-RELATED"/>
    <property type="match status" value="1"/>
</dbReference>
<gene>
    <name evidence="6" type="ORF">AXG93_1626s1070</name>
    <name evidence="5" type="ORF">Mp_7g05410</name>
</gene>
<dbReference type="Proteomes" id="UP000077202">
    <property type="component" value="Unassembled WGS sequence"/>
</dbReference>